<dbReference type="GO" id="GO:0016614">
    <property type="term" value="F:oxidoreductase activity, acting on CH-OH group of donors"/>
    <property type="evidence" value="ECO:0007669"/>
    <property type="project" value="InterPro"/>
</dbReference>
<dbReference type="InterPro" id="IPR007867">
    <property type="entry name" value="GMC_OxRtase_C"/>
</dbReference>
<dbReference type="InterPro" id="IPR000172">
    <property type="entry name" value="GMC_OxRdtase_N"/>
</dbReference>
<keyword evidence="6" id="KW-0560">Oxidoreductase</keyword>
<dbReference type="SUPFAM" id="SSF54373">
    <property type="entry name" value="FAD-linked reductases, C-terminal domain"/>
    <property type="match status" value="1"/>
</dbReference>
<sequence length="588" mass="63737">MSTSAEQFVSTEFDYIIAGGGTAGLVLAARLSEDPSVVVGVIEAGDWDPKVDAINVPGLCGTILGNPKYDWAFIRIMATDPTSLTSGKALGGSSMLNLLGINRASAREYDAFETLGNPGWNWNELLKYMKKSEKTLPVPVEDSSKYGLVTPDPQFHGDSGPIVKGYPTWFNPLHLQFLETLEKLGVPKNPESDNGNNLGGVTTFVTVDSSSALRSYSANAYYEPNAGRKNLVILTNSTVTKINFRSGSSPLQAVGVELMNGSQRYNATARKEVILAAGAFQTPQILELSGIGNKDILSKHGIDTLVNLPSDHVYVYSIHEIDPTYETIDDIVEPEVLARQQELYKSRLGYLSTALASLFGFLPAKSFASPEQLSQWKEQALATAEKAPAGLRKQLELQIEWFLNPESVEAELLPFPGFFRGSPLKPEPGARYSSMVSSLMHPLSRGSVHIASADPTAPPAIDPNYFSNPLDLEMLLAILKFTLDKVYKTSPFSDPVRKQVSPSPEECASDETLKEYIKNNCGCVYHPLGSASMLPREDGGVVDPQLKVYGTANVRVVDASVIPMQLSAHTQATVYAIAEKAADIIKGL</sequence>
<dbReference type="InterPro" id="IPR036188">
    <property type="entry name" value="FAD/NAD-bd_sf"/>
</dbReference>
<name>A0AAD7TQS5_9APHY</name>
<dbReference type="PANTHER" id="PTHR11552">
    <property type="entry name" value="GLUCOSE-METHANOL-CHOLINE GMC OXIDOREDUCTASE"/>
    <property type="match status" value="1"/>
</dbReference>
<dbReference type="GO" id="GO:0050660">
    <property type="term" value="F:flavin adenine dinucleotide binding"/>
    <property type="evidence" value="ECO:0007669"/>
    <property type="project" value="InterPro"/>
</dbReference>
<evidence type="ECO:0000256" key="3">
    <source>
        <dbReference type="ARBA" id="ARBA00022630"/>
    </source>
</evidence>
<dbReference type="PANTHER" id="PTHR11552:SF201">
    <property type="entry name" value="GLUCOSE-METHANOL-CHOLINE OXIDOREDUCTASE N-TERMINAL DOMAIN-CONTAINING PROTEIN"/>
    <property type="match status" value="1"/>
</dbReference>
<evidence type="ECO:0000256" key="5">
    <source>
        <dbReference type="ARBA" id="ARBA00022827"/>
    </source>
</evidence>
<dbReference type="InterPro" id="IPR012132">
    <property type="entry name" value="GMC_OxRdtase"/>
</dbReference>
<evidence type="ECO:0000313" key="10">
    <source>
        <dbReference type="EMBL" id="KAJ8474322.1"/>
    </source>
</evidence>
<dbReference type="Pfam" id="PF05199">
    <property type="entry name" value="GMC_oxred_C"/>
    <property type="match status" value="1"/>
</dbReference>
<dbReference type="EMBL" id="JAPEVG010000192">
    <property type="protein sequence ID" value="KAJ8474322.1"/>
    <property type="molecule type" value="Genomic_DNA"/>
</dbReference>
<feature type="active site" description="Proton acceptor" evidence="7">
    <location>
        <position position="569"/>
    </location>
</feature>
<evidence type="ECO:0000313" key="11">
    <source>
        <dbReference type="Proteomes" id="UP001215151"/>
    </source>
</evidence>
<dbReference type="Gene3D" id="3.50.50.60">
    <property type="entry name" value="FAD/NAD(P)-binding domain"/>
    <property type="match status" value="1"/>
</dbReference>
<feature type="domain" description="Glucose-methanol-choline oxidoreductase N-terminal" evidence="9">
    <location>
        <begin position="278"/>
        <end position="292"/>
    </location>
</feature>
<evidence type="ECO:0000256" key="8">
    <source>
        <dbReference type="PIRSR" id="PIRSR000137-2"/>
    </source>
</evidence>
<keyword evidence="11" id="KW-1185">Reference proteome</keyword>
<organism evidence="10 11">
    <name type="scientific">Trametes cubensis</name>
    <dbReference type="NCBI Taxonomy" id="1111947"/>
    <lineage>
        <taxon>Eukaryota</taxon>
        <taxon>Fungi</taxon>
        <taxon>Dikarya</taxon>
        <taxon>Basidiomycota</taxon>
        <taxon>Agaricomycotina</taxon>
        <taxon>Agaricomycetes</taxon>
        <taxon>Polyporales</taxon>
        <taxon>Polyporaceae</taxon>
        <taxon>Trametes</taxon>
    </lineage>
</organism>
<dbReference type="PROSITE" id="PS00624">
    <property type="entry name" value="GMC_OXRED_2"/>
    <property type="match status" value="1"/>
</dbReference>
<keyword evidence="3" id="KW-0285">Flavoprotein</keyword>
<comment type="cofactor">
    <cofactor evidence="1 8">
        <name>FAD</name>
        <dbReference type="ChEBI" id="CHEBI:57692"/>
    </cofactor>
</comment>
<evidence type="ECO:0000256" key="7">
    <source>
        <dbReference type="PIRSR" id="PIRSR000137-1"/>
    </source>
</evidence>
<dbReference type="AlphaFoldDB" id="A0AAD7TQS5"/>
<comment type="caution">
    <text evidence="10">The sequence shown here is derived from an EMBL/GenBank/DDBJ whole genome shotgun (WGS) entry which is preliminary data.</text>
</comment>
<feature type="active site" description="Proton donor" evidence="7">
    <location>
        <position position="526"/>
    </location>
</feature>
<keyword evidence="5 8" id="KW-0274">FAD</keyword>
<dbReference type="Gene3D" id="3.30.560.10">
    <property type="entry name" value="Glucose Oxidase, domain 3"/>
    <property type="match status" value="1"/>
</dbReference>
<keyword evidence="4" id="KW-0732">Signal</keyword>
<dbReference type="Pfam" id="PF00732">
    <property type="entry name" value="GMC_oxred_N"/>
    <property type="match status" value="1"/>
</dbReference>
<evidence type="ECO:0000256" key="2">
    <source>
        <dbReference type="ARBA" id="ARBA00010790"/>
    </source>
</evidence>
<gene>
    <name evidence="10" type="ORF">ONZ51_g7298</name>
</gene>
<evidence type="ECO:0000256" key="1">
    <source>
        <dbReference type="ARBA" id="ARBA00001974"/>
    </source>
</evidence>
<evidence type="ECO:0000256" key="6">
    <source>
        <dbReference type="ARBA" id="ARBA00023002"/>
    </source>
</evidence>
<dbReference type="Proteomes" id="UP001215151">
    <property type="component" value="Unassembled WGS sequence"/>
</dbReference>
<protein>
    <recommendedName>
        <fullName evidence="9">Glucose-methanol-choline oxidoreductase N-terminal domain-containing protein</fullName>
    </recommendedName>
</protein>
<proteinExistence type="inferred from homology"/>
<dbReference type="PIRSF" id="PIRSF000137">
    <property type="entry name" value="Alcohol_oxidase"/>
    <property type="match status" value="1"/>
</dbReference>
<reference evidence="10" key="1">
    <citation type="submission" date="2022-11" db="EMBL/GenBank/DDBJ databases">
        <title>Genome Sequence of Cubamyces cubensis.</title>
        <authorList>
            <person name="Buettner E."/>
        </authorList>
    </citation>
    <scope>NUCLEOTIDE SEQUENCE</scope>
    <source>
        <strain evidence="10">MPL-01</strain>
    </source>
</reference>
<evidence type="ECO:0000256" key="4">
    <source>
        <dbReference type="ARBA" id="ARBA00022729"/>
    </source>
</evidence>
<feature type="binding site" evidence="8">
    <location>
        <position position="239"/>
    </location>
    <ligand>
        <name>FAD</name>
        <dbReference type="ChEBI" id="CHEBI:57692"/>
    </ligand>
</feature>
<evidence type="ECO:0000259" key="9">
    <source>
        <dbReference type="PROSITE" id="PS00624"/>
    </source>
</evidence>
<comment type="similarity">
    <text evidence="2">Belongs to the GMC oxidoreductase family.</text>
</comment>
<dbReference type="SUPFAM" id="SSF51905">
    <property type="entry name" value="FAD/NAD(P)-binding domain"/>
    <property type="match status" value="1"/>
</dbReference>
<accession>A0AAD7TQS5</accession>